<feature type="domain" description="Heterokaryon incompatibility" evidence="1">
    <location>
        <begin position="262"/>
        <end position="395"/>
    </location>
</feature>
<keyword evidence="3" id="KW-1185">Reference proteome</keyword>
<dbReference type="PANTHER" id="PTHR33112">
    <property type="entry name" value="DOMAIN PROTEIN, PUTATIVE-RELATED"/>
    <property type="match status" value="1"/>
</dbReference>
<organism evidence="2 3">
    <name type="scientific">Exophiala xenobiotica</name>
    <dbReference type="NCBI Taxonomy" id="348802"/>
    <lineage>
        <taxon>Eukaryota</taxon>
        <taxon>Fungi</taxon>
        <taxon>Dikarya</taxon>
        <taxon>Ascomycota</taxon>
        <taxon>Pezizomycotina</taxon>
        <taxon>Eurotiomycetes</taxon>
        <taxon>Chaetothyriomycetidae</taxon>
        <taxon>Chaetothyriales</taxon>
        <taxon>Herpotrichiellaceae</taxon>
        <taxon>Exophiala</taxon>
    </lineage>
</organism>
<gene>
    <name evidence="2" type="ORF">PV05_09232</name>
</gene>
<proteinExistence type="predicted"/>
<dbReference type="STRING" id="348802.A0A0D2BMB4"/>
<dbReference type="OrthoDB" id="5135333at2759"/>
<sequence length="735" mass="82754">MGHSNMFHRRRSQSVPAVDTVAKRMQSRKEPAFQFSVPCPQSQVIDGEVVHAPYGYLTYTKNDKGSICPRCVKWSLTARRSSRIPLDSKYGNDNVRLAEKWGFPGQMIDSDCPLCRLFAMHAADYQFVNGPMQARHYDLRELIIKLKQPRLFGTGFTASEAKFWYLDPTSAPRAGFSQMAGEGSCIGLADTSDPRAHDYLSPVLIDCDAVDYPTIQSWLSACNNHHHGDCDSTPEESLPSLHLIDCMSMPHRLVNAQPHHTYAALSYVWGRDSVGDQLSGDTLIWRLLPQTIRDAMTVVRRLGMRYLWVDRYCIPAAAMKEQISKMDVIYAGAELVIVAAAGADIEYGLPGVGPRKRTQQPYALVGKDLFVSTLSDLSSMLHVITWWQRAWCFQEALLSRRRLIFTDEKIYFLCRRMLCIETLSLPFQDSHQRPHTSRTGSSTDFYNWLTTSGSASKDPDHIHGILVAYAQKHMSFESDGLNAIVGVLRAFSQRNPGEFHSYAGLPIIGYPSSKAFLSALLWSEHIPGRRRAGDFPSWSWVGWTGGFRYNSISRDVDDIEVRLVDRDGSTTKWEDLVVSGRLKESAFPLSQYIRLYALTAMIQVSHLATSRIQNGGAYVVPVQRFDHGRVRYAQVSLGYSTSSGGKLNPDLHEELVRKPSKCVFLISPDDERKLYGIALLLRAVGTHLERIGSFQLDYIGDVYDADGNYDSFLMSTDERATIEGFDFQKEWTSLG</sequence>
<name>A0A0D2BMB4_9EURO</name>
<dbReference type="Proteomes" id="UP000054342">
    <property type="component" value="Unassembled WGS sequence"/>
</dbReference>
<dbReference type="Pfam" id="PF06985">
    <property type="entry name" value="HET"/>
    <property type="match status" value="1"/>
</dbReference>
<reference evidence="2 3" key="1">
    <citation type="submission" date="2015-01" db="EMBL/GenBank/DDBJ databases">
        <title>The Genome Sequence of Exophiala xenobiotica CBS118157.</title>
        <authorList>
            <consortium name="The Broad Institute Genomics Platform"/>
            <person name="Cuomo C."/>
            <person name="de Hoog S."/>
            <person name="Gorbushina A."/>
            <person name="Stielow B."/>
            <person name="Teixiera M."/>
            <person name="Abouelleil A."/>
            <person name="Chapman S.B."/>
            <person name="Priest M."/>
            <person name="Young S.K."/>
            <person name="Wortman J."/>
            <person name="Nusbaum C."/>
            <person name="Birren B."/>
        </authorList>
    </citation>
    <scope>NUCLEOTIDE SEQUENCE [LARGE SCALE GENOMIC DNA]</scope>
    <source>
        <strain evidence="2 3">CBS 118157</strain>
    </source>
</reference>
<dbReference type="EMBL" id="KN847321">
    <property type="protein sequence ID" value="KIW53686.1"/>
    <property type="molecule type" value="Genomic_DNA"/>
</dbReference>
<dbReference type="InterPro" id="IPR010730">
    <property type="entry name" value="HET"/>
</dbReference>
<evidence type="ECO:0000313" key="2">
    <source>
        <dbReference type="EMBL" id="KIW53686.1"/>
    </source>
</evidence>
<evidence type="ECO:0000259" key="1">
    <source>
        <dbReference type="Pfam" id="PF06985"/>
    </source>
</evidence>
<dbReference type="AlphaFoldDB" id="A0A0D2BMB4"/>
<accession>A0A0D2BMB4</accession>
<dbReference type="GeneID" id="25331140"/>
<dbReference type="PANTHER" id="PTHR33112:SF1">
    <property type="entry name" value="HETEROKARYON INCOMPATIBILITY DOMAIN-CONTAINING PROTEIN"/>
    <property type="match status" value="1"/>
</dbReference>
<evidence type="ECO:0000313" key="3">
    <source>
        <dbReference type="Proteomes" id="UP000054342"/>
    </source>
</evidence>
<protein>
    <recommendedName>
        <fullName evidence="1">Heterokaryon incompatibility domain-containing protein</fullName>
    </recommendedName>
</protein>
<dbReference type="HOGENOM" id="CLU_002639_4_4_1"/>
<dbReference type="RefSeq" id="XP_013314270.1">
    <property type="nucleotide sequence ID" value="XM_013458816.1"/>
</dbReference>